<comment type="catalytic activity">
    <reaction evidence="6">
        <text>pyridoxamine 5'-phosphate + O2 + H2O = pyridoxal 5'-phosphate + H2O2 + NH4(+)</text>
        <dbReference type="Rhea" id="RHEA:15817"/>
        <dbReference type="ChEBI" id="CHEBI:15377"/>
        <dbReference type="ChEBI" id="CHEBI:15379"/>
        <dbReference type="ChEBI" id="CHEBI:16240"/>
        <dbReference type="ChEBI" id="CHEBI:28938"/>
        <dbReference type="ChEBI" id="CHEBI:58451"/>
        <dbReference type="ChEBI" id="CHEBI:597326"/>
        <dbReference type="EC" id="1.4.3.5"/>
    </reaction>
</comment>
<keyword evidence="4 6" id="KW-0560">Oxidoreductase</keyword>
<comment type="caution">
    <text evidence="10">The sequence shown here is derived from an EMBL/GenBank/DDBJ whole genome shotgun (WGS) entry which is preliminary data.</text>
</comment>
<dbReference type="InterPro" id="IPR000659">
    <property type="entry name" value="Pyridox_Oxase"/>
</dbReference>
<evidence type="ECO:0000256" key="7">
    <source>
        <dbReference type="PIRSR" id="PIRSR000190-2"/>
    </source>
</evidence>
<name>A0A916X242_9HYPH</name>
<dbReference type="NCBIfam" id="NF004231">
    <property type="entry name" value="PRK05679.1"/>
    <property type="match status" value="1"/>
</dbReference>
<feature type="binding site" evidence="6 7">
    <location>
        <position position="80"/>
    </location>
    <ligand>
        <name>FMN</name>
        <dbReference type="ChEBI" id="CHEBI:58210"/>
    </ligand>
</feature>
<keyword evidence="5 6" id="KW-0664">Pyridoxine biosynthesis</keyword>
<dbReference type="PANTHER" id="PTHR10851:SF0">
    <property type="entry name" value="PYRIDOXINE-5'-PHOSPHATE OXIDASE"/>
    <property type="match status" value="1"/>
</dbReference>
<comment type="catalytic activity">
    <reaction evidence="6">
        <text>pyridoxine 5'-phosphate + O2 = pyridoxal 5'-phosphate + H2O2</text>
        <dbReference type="Rhea" id="RHEA:15149"/>
        <dbReference type="ChEBI" id="CHEBI:15379"/>
        <dbReference type="ChEBI" id="CHEBI:16240"/>
        <dbReference type="ChEBI" id="CHEBI:58589"/>
        <dbReference type="ChEBI" id="CHEBI:597326"/>
        <dbReference type="EC" id="1.4.3.5"/>
    </reaction>
</comment>
<dbReference type="SUPFAM" id="SSF50475">
    <property type="entry name" value="FMN-binding split barrel"/>
    <property type="match status" value="1"/>
</dbReference>
<feature type="domain" description="Pyridoxine 5'-phosphate oxidase dimerisation C-terminal" evidence="9">
    <location>
        <begin position="169"/>
        <end position="211"/>
    </location>
</feature>
<evidence type="ECO:0000313" key="11">
    <source>
        <dbReference type="Proteomes" id="UP000605148"/>
    </source>
</evidence>
<dbReference type="InterPro" id="IPR019740">
    <property type="entry name" value="Pyridox_Oxase_CS"/>
</dbReference>
<feature type="binding site" evidence="6 7">
    <location>
        <position position="182"/>
    </location>
    <ligand>
        <name>FMN</name>
        <dbReference type="ChEBI" id="CHEBI:58210"/>
    </ligand>
</feature>
<gene>
    <name evidence="6 10" type="primary">pdxH</name>
    <name evidence="10" type="ORF">GCM10011316_24290</name>
</gene>
<feature type="binding site" evidence="6">
    <location>
        <position position="63"/>
    </location>
    <ligand>
        <name>substrate</name>
    </ligand>
</feature>
<comment type="cofactor">
    <cofactor evidence="6 7">
        <name>FMN</name>
        <dbReference type="ChEBI" id="CHEBI:58210"/>
    </cofactor>
    <text evidence="6 7">Binds 1 FMN per subunit.</text>
</comment>
<keyword evidence="2 6" id="KW-0285">Flavoprotein</keyword>
<sequence>MTDIHDPAKELTNGDFTEASEPFQLFGQWLEDATASEPNDPNALALSTVDADGLPNVRMVLLKGFDEHGFVFYTNLESAKGRELLGARKAAMCFHWKSLRRQIRIRGTVATVADEEADAYYQSRPRGSRIGAWASKQSRPLESRFALEKEVARYTAKFAIGEIPRPDHWTGLRLTPLSIEFWHDRPFRLHDRVVFRRDADGTGWQKQRLYP</sequence>
<dbReference type="Pfam" id="PF01243">
    <property type="entry name" value="PNPOx_N"/>
    <property type="match status" value="1"/>
</dbReference>
<feature type="binding site" evidence="6 7">
    <location>
        <position position="102"/>
    </location>
    <ligand>
        <name>FMN</name>
        <dbReference type="ChEBI" id="CHEBI:58210"/>
    </ligand>
</feature>
<protein>
    <recommendedName>
        <fullName evidence="6">Pyridoxine/pyridoxamine 5'-phosphate oxidase</fullName>
        <ecNumber evidence="6">1.4.3.5</ecNumber>
    </recommendedName>
    <alternativeName>
        <fullName evidence="6">PNP/PMP oxidase</fullName>
        <shortName evidence="6">PNPOx</shortName>
    </alternativeName>
    <alternativeName>
        <fullName evidence="6">Pyridoxal 5'-phosphate synthase</fullName>
    </alternativeName>
</protein>
<dbReference type="PROSITE" id="PS01064">
    <property type="entry name" value="PYRIDOX_OXIDASE"/>
    <property type="match status" value="1"/>
</dbReference>
<dbReference type="PANTHER" id="PTHR10851">
    <property type="entry name" value="PYRIDOXINE-5-PHOSPHATE OXIDASE"/>
    <property type="match status" value="1"/>
</dbReference>
<comment type="caution">
    <text evidence="6">Lacks conserved residue(s) required for the propagation of feature annotation.</text>
</comment>
<evidence type="ECO:0000256" key="4">
    <source>
        <dbReference type="ARBA" id="ARBA00023002"/>
    </source>
</evidence>
<dbReference type="NCBIfam" id="TIGR00558">
    <property type="entry name" value="pdxH"/>
    <property type="match status" value="1"/>
</dbReference>
<dbReference type="HAMAP" id="MF_01629">
    <property type="entry name" value="PdxH"/>
    <property type="match status" value="1"/>
</dbReference>
<dbReference type="Gene3D" id="2.30.110.10">
    <property type="entry name" value="Electron Transport, Fmn-binding Protein, Chain A"/>
    <property type="match status" value="1"/>
</dbReference>
<evidence type="ECO:0000256" key="3">
    <source>
        <dbReference type="ARBA" id="ARBA00022643"/>
    </source>
</evidence>
<comment type="pathway">
    <text evidence="6">Cofactor metabolism; pyridoxal 5'-phosphate salvage; pyridoxal 5'-phosphate from pyridoxamine 5'-phosphate: step 1/1.</text>
</comment>
<evidence type="ECO:0000256" key="6">
    <source>
        <dbReference type="HAMAP-Rule" id="MF_01629"/>
    </source>
</evidence>
<dbReference type="Pfam" id="PF10590">
    <property type="entry name" value="PNP_phzG_C"/>
    <property type="match status" value="1"/>
</dbReference>
<feature type="binding site" evidence="6">
    <location>
        <position position="124"/>
    </location>
    <ligand>
        <name>substrate</name>
    </ligand>
</feature>
<feature type="binding site" evidence="6">
    <location>
        <position position="120"/>
    </location>
    <ligand>
        <name>substrate</name>
    </ligand>
</feature>
<comment type="subunit">
    <text evidence="6">Homodimer.</text>
</comment>
<evidence type="ECO:0000256" key="5">
    <source>
        <dbReference type="ARBA" id="ARBA00023096"/>
    </source>
</evidence>
<evidence type="ECO:0000259" key="8">
    <source>
        <dbReference type="Pfam" id="PF01243"/>
    </source>
</evidence>
<feature type="binding site" evidence="6 7">
    <location>
        <begin position="137"/>
        <end position="138"/>
    </location>
    <ligand>
        <name>FMN</name>
        <dbReference type="ChEBI" id="CHEBI:58210"/>
    </ligand>
</feature>
<comment type="similarity">
    <text evidence="1 6">Belongs to the pyridoxamine 5'-phosphate oxidase family.</text>
</comment>
<evidence type="ECO:0000259" key="9">
    <source>
        <dbReference type="Pfam" id="PF10590"/>
    </source>
</evidence>
<feature type="binding site" evidence="6">
    <location>
        <begin position="188"/>
        <end position="190"/>
    </location>
    <ligand>
        <name>substrate</name>
    </ligand>
</feature>
<dbReference type="AlphaFoldDB" id="A0A916X242"/>
<dbReference type="EMBL" id="BMFA01000007">
    <property type="protein sequence ID" value="GGB51414.1"/>
    <property type="molecule type" value="Genomic_DNA"/>
</dbReference>
<accession>A0A916X242</accession>
<feature type="binding site" evidence="6">
    <location>
        <position position="128"/>
    </location>
    <ligand>
        <name>substrate</name>
    </ligand>
</feature>
<evidence type="ECO:0000256" key="1">
    <source>
        <dbReference type="ARBA" id="ARBA00007301"/>
    </source>
</evidence>
<proteinExistence type="inferred from homology"/>
<comment type="pathway">
    <text evidence="6">Cofactor metabolism; pyridoxal 5'-phosphate salvage; pyridoxal 5'-phosphate from pyridoxine 5'-phosphate: step 1/1.</text>
</comment>
<reference evidence="10" key="2">
    <citation type="submission" date="2020-09" db="EMBL/GenBank/DDBJ databases">
        <authorList>
            <person name="Sun Q."/>
            <person name="Zhou Y."/>
        </authorList>
    </citation>
    <scope>NUCLEOTIDE SEQUENCE</scope>
    <source>
        <strain evidence="10">CGMCC 1.12426</strain>
    </source>
</reference>
<feature type="binding site" evidence="6 7">
    <location>
        <position position="192"/>
    </location>
    <ligand>
        <name>FMN</name>
        <dbReference type="ChEBI" id="CHEBI:58210"/>
    </ligand>
</feature>
<keyword evidence="11" id="KW-1185">Reference proteome</keyword>
<dbReference type="EC" id="1.4.3.5" evidence="6"/>
<feature type="binding site" evidence="6 7">
    <location>
        <begin position="58"/>
        <end position="63"/>
    </location>
    <ligand>
        <name>FMN</name>
        <dbReference type="ChEBI" id="CHEBI:58210"/>
    </ligand>
</feature>
<reference evidence="10" key="1">
    <citation type="journal article" date="2014" name="Int. J. Syst. Evol. Microbiol.">
        <title>Complete genome sequence of Corynebacterium casei LMG S-19264T (=DSM 44701T), isolated from a smear-ripened cheese.</title>
        <authorList>
            <consortium name="US DOE Joint Genome Institute (JGI-PGF)"/>
            <person name="Walter F."/>
            <person name="Albersmeier A."/>
            <person name="Kalinowski J."/>
            <person name="Ruckert C."/>
        </authorList>
    </citation>
    <scope>NUCLEOTIDE SEQUENCE</scope>
    <source>
        <strain evidence="10">CGMCC 1.12426</strain>
    </source>
</reference>
<dbReference type="GO" id="GO:0008615">
    <property type="term" value="P:pyridoxine biosynthetic process"/>
    <property type="evidence" value="ECO:0007669"/>
    <property type="project" value="UniProtKB-UniRule"/>
</dbReference>
<evidence type="ECO:0000313" key="10">
    <source>
        <dbReference type="EMBL" id="GGB51414.1"/>
    </source>
</evidence>
<evidence type="ECO:0000256" key="2">
    <source>
        <dbReference type="ARBA" id="ARBA00022630"/>
    </source>
</evidence>
<dbReference type="Proteomes" id="UP000605148">
    <property type="component" value="Unassembled WGS sequence"/>
</dbReference>
<dbReference type="InterPro" id="IPR011576">
    <property type="entry name" value="Pyridox_Oxase_N"/>
</dbReference>
<dbReference type="GO" id="GO:0010181">
    <property type="term" value="F:FMN binding"/>
    <property type="evidence" value="ECO:0007669"/>
    <property type="project" value="UniProtKB-UniRule"/>
</dbReference>
<dbReference type="InterPro" id="IPR012349">
    <property type="entry name" value="Split_barrel_FMN-bd"/>
</dbReference>
<feature type="domain" description="Pyridoxamine 5'-phosphate oxidase N-terminal" evidence="8">
    <location>
        <begin position="31"/>
        <end position="155"/>
    </location>
</feature>
<dbReference type="InterPro" id="IPR019576">
    <property type="entry name" value="Pyridoxamine_oxidase_dimer_C"/>
</dbReference>
<dbReference type="RefSeq" id="WP_150496678.1">
    <property type="nucleotide sequence ID" value="NZ_BMFA01000007.1"/>
</dbReference>
<keyword evidence="3 6" id="KW-0288">FMN</keyword>
<dbReference type="PIRSF" id="PIRSF000190">
    <property type="entry name" value="Pyd_amn-ph_oxd"/>
    <property type="match status" value="1"/>
</dbReference>
<organism evidence="10 11">
    <name type="scientific">Roseibium aquae</name>
    <dbReference type="NCBI Taxonomy" id="1323746"/>
    <lineage>
        <taxon>Bacteria</taxon>
        <taxon>Pseudomonadati</taxon>
        <taxon>Pseudomonadota</taxon>
        <taxon>Alphaproteobacteria</taxon>
        <taxon>Hyphomicrobiales</taxon>
        <taxon>Stappiaceae</taxon>
        <taxon>Roseibium</taxon>
    </lineage>
</organism>
<feature type="binding site" evidence="6 7">
    <location>
        <begin position="73"/>
        <end position="74"/>
    </location>
    <ligand>
        <name>FMN</name>
        <dbReference type="ChEBI" id="CHEBI:58210"/>
    </ligand>
</feature>
<comment type="function">
    <text evidence="6">Catalyzes the oxidation of either pyridoxine 5'-phosphate (PNP) or pyridoxamine 5'-phosphate (PMP) into pyridoxal 5'-phosphate (PLP).</text>
</comment>
<dbReference type="GO" id="GO:0004733">
    <property type="term" value="F:pyridoxamine phosphate oxidase activity"/>
    <property type="evidence" value="ECO:0007669"/>
    <property type="project" value="UniProtKB-UniRule"/>
</dbReference>
<dbReference type="OrthoDB" id="9780392at2"/>